<dbReference type="Pfam" id="PF02156">
    <property type="entry name" value="Glyco_hydro_26"/>
    <property type="match status" value="1"/>
</dbReference>
<dbReference type="PROSITE" id="PS51257">
    <property type="entry name" value="PROKAR_LIPOPROTEIN"/>
    <property type="match status" value="1"/>
</dbReference>
<organism evidence="7 8">
    <name type="scientific">Candidatus Scalindua japonica</name>
    <dbReference type="NCBI Taxonomy" id="1284222"/>
    <lineage>
        <taxon>Bacteria</taxon>
        <taxon>Pseudomonadati</taxon>
        <taxon>Planctomycetota</taxon>
        <taxon>Candidatus Brocadiia</taxon>
        <taxon>Candidatus Brocadiales</taxon>
        <taxon>Candidatus Scalinduaceae</taxon>
        <taxon>Candidatus Scalindua</taxon>
    </lineage>
</organism>
<reference evidence="8" key="1">
    <citation type="journal article" date="2017" name="Environ. Microbiol. Rep.">
        <title>Genetic Diversity of Marine Anaerobic Ammonium-Oxidizing Bacteria as Revealed by Genomic and Proteomic Analyses of 'Candidatus Scalindua japonica'.</title>
        <authorList>
            <person name="Oshiki M."/>
            <person name="Mizuto K."/>
            <person name="Kimura Z."/>
            <person name="Kindaichi T."/>
            <person name="Satoh H."/>
            <person name="Okabe S."/>
        </authorList>
    </citation>
    <scope>NUCLEOTIDE SEQUENCE [LARGE SCALE GENOMIC DNA]</scope>
    <source>
        <strain evidence="8">husup-a2</strain>
    </source>
</reference>
<feature type="domain" description="GH26" evidence="6">
    <location>
        <begin position="445"/>
        <end position="737"/>
    </location>
</feature>
<evidence type="ECO:0000256" key="1">
    <source>
        <dbReference type="ARBA" id="ARBA00007754"/>
    </source>
</evidence>
<comment type="caution">
    <text evidence="7">The sequence shown here is derived from an EMBL/GenBank/DDBJ whole genome shotgun (WGS) entry which is preliminary data.</text>
</comment>
<dbReference type="InterPro" id="IPR022790">
    <property type="entry name" value="GH26_dom"/>
</dbReference>
<dbReference type="PROSITE" id="PS51764">
    <property type="entry name" value="GH26"/>
    <property type="match status" value="1"/>
</dbReference>
<dbReference type="PANTHER" id="PTHR40079:SF4">
    <property type="entry name" value="GH26 DOMAIN-CONTAINING PROTEIN-RELATED"/>
    <property type="match status" value="1"/>
</dbReference>
<sequence>MKNLKNMLVFVFSFIVIFAAVVSCSTHKGIGSDISSNTIVDSFENKLKGWSVFKHPTVNIKYTLDSNKVKDGRMAMKIDYSFKKKNPFIAFLIKDLGTTRDWSEYDSIGLWTFIPEKAKGLSNLSIMAYDDDGNAYIAQHVRNLKEAGWERSTVSFSQFVYSSGPSSDKPLDLEQIRKIAVGIYQPSSFKDKKFSIYIDDIRLIRKGDDQKQDPSGTEITKETPVQRDDGQGISTVSKLPKGTPLQGTDFLVDNFDSGLSGWSTNQTKTLKLNYSIDDSIRKEGNPSLKLQYKFKKKKPFLGFVEKDLGSTRNWKGSDSITFWSHIPQGAKGLIDLSVMLYEEDGSAYIAQHARGLKTTGWKEITVPFSKFFLSGGKNKDENDRLDLDQIRKIGIGIYQPKKFKDKKFIIYVNNIRAVHTGSQRTATQLPGTRITRPEELGKFEPEDGNVYHGVWFFPGLKKIVDKGGTVPWEKQLDENEISEYENLAGRTSTILSFGWPFTKEFPMQMCKKIDQMGKVPHLGAIASKTKPSEVIKGNLDKTIKNWAKGAKEFRKPIFFRFFSEMNGNWNNFSAALNPSETPQMFIQAWRHVVNTFRKYGADNLIFVWAPLGVDIGSVHWTEYYPGDEYVDWVGISVYSFLGNGDPESQIMGIYNDYAQRKPIMIAESAAGDADNNPKKYNPGNRYADSPEKWINRYFDTLEKKAPRVKAFIWFNIEKERVWRIQESPKKLKSIKNV</sequence>
<keyword evidence="2 4" id="KW-0378">Hydrolase</keyword>
<evidence type="ECO:0000256" key="5">
    <source>
        <dbReference type="SAM" id="MobiDB-lite"/>
    </source>
</evidence>
<gene>
    <name evidence="7" type="ORF">SCALIN_C01_0126</name>
</gene>
<evidence type="ECO:0000256" key="3">
    <source>
        <dbReference type="ARBA" id="ARBA00023295"/>
    </source>
</evidence>
<dbReference type="PANTHER" id="PTHR40079">
    <property type="entry name" value="MANNAN ENDO-1,4-BETA-MANNOSIDASE E-RELATED"/>
    <property type="match status" value="1"/>
</dbReference>
<name>A0A286TTK8_9BACT</name>
<dbReference type="GO" id="GO:0016985">
    <property type="term" value="F:mannan endo-1,4-beta-mannosidase activity"/>
    <property type="evidence" value="ECO:0007669"/>
    <property type="project" value="InterPro"/>
</dbReference>
<dbReference type="Pfam" id="PF03425">
    <property type="entry name" value="CBM_11"/>
    <property type="match status" value="1"/>
</dbReference>
<dbReference type="InterPro" id="IPR008979">
    <property type="entry name" value="Galactose-bd-like_sf"/>
</dbReference>
<dbReference type="AlphaFoldDB" id="A0A286TTK8"/>
<accession>A0A286TTK8</accession>
<keyword evidence="8" id="KW-1185">Reference proteome</keyword>
<protein>
    <submittedName>
        <fullName evidence="7">Glycoside hydrolase family 26</fullName>
    </submittedName>
</protein>
<dbReference type="GO" id="GO:0006080">
    <property type="term" value="P:substituted mannan metabolic process"/>
    <property type="evidence" value="ECO:0007669"/>
    <property type="project" value="InterPro"/>
</dbReference>
<evidence type="ECO:0000313" key="7">
    <source>
        <dbReference type="EMBL" id="GAX59195.1"/>
    </source>
</evidence>
<evidence type="ECO:0000259" key="6">
    <source>
        <dbReference type="PROSITE" id="PS51764"/>
    </source>
</evidence>
<feature type="active site" description="Proton donor" evidence="4">
    <location>
        <position position="564"/>
    </location>
</feature>
<dbReference type="EMBL" id="BAOS01000001">
    <property type="protein sequence ID" value="GAX59195.1"/>
    <property type="molecule type" value="Genomic_DNA"/>
</dbReference>
<dbReference type="SUPFAM" id="SSF51445">
    <property type="entry name" value="(Trans)glycosidases"/>
    <property type="match status" value="1"/>
</dbReference>
<feature type="compositionally biased region" description="Basic and acidic residues" evidence="5">
    <location>
        <begin position="219"/>
        <end position="230"/>
    </location>
</feature>
<keyword evidence="3 4" id="KW-0326">Glycosidase</keyword>
<dbReference type="GO" id="GO:0008810">
    <property type="term" value="F:cellulase activity"/>
    <property type="evidence" value="ECO:0007669"/>
    <property type="project" value="InterPro"/>
</dbReference>
<dbReference type="InterPro" id="IPR005087">
    <property type="entry name" value="CBM11"/>
</dbReference>
<evidence type="ECO:0000313" key="8">
    <source>
        <dbReference type="Proteomes" id="UP000218542"/>
    </source>
</evidence>
<dbReference type="InterPro" id="IPR000805">
    <property type="entry name" value="Glyco_hydro_26"/>
</dbReference>
<evidence type="ECO:0000256" key="4">
    <source>
        <dbReference type="PROSITE-ProRule" id="PRU01100"/>
    </source>
</evidence>
<comment type="similarity">
    <text evidence="1 4">Belongs to the glycosyl hydrolase 26 family.</text>
</comment>
<dbReference type="InterPro" id="IPR017853">
    <property type="entry name" value="GH"/>
</dbReference>
<feature type="active site" description="Nucleophile" evidence="4">
    <location>
        <position position="667"/>
    </location>
</feature>
<dbReference type="SUPFAM" id="SSF49785">
    <property type="entry name" value="Galactose-binding domain-like"/>
    <property type="match status" value="2"/>
</dbReference>
<dbReference type="GO" id="GO:0030245">
    <property type="term" value="P:cellulose catabolic process"/>
    <property type="evidence" value="ECO:0007669"/>
    <property type="project" value="InterPro"/>
</dbReference>
<feature type="region of interest" description="Disordered" evidence="5">
    <location>
        <begin position="208"/>
        <end position="241"/>
    </location>
</feature>
<dbReference type="RefSeq" id="WP_162532084.1">
    <property type="nucleotide sequence ID" value="NZ_BAOS01000001.1"/>
</dbReference>
<evidence type="ECO:0000256" key="2">
    <source>
        <dbReference type="ARBA" id="ARBA00022801"/>
    </source>
</evidence>
<proteinExistence type="inferred from homology"/>
<dbReference type="Gene3D" id="2.60.120.260">
    <property type="entry name" value="Galactose-binding domain-like"/>
    <property type="match status" value="2"/>
</dbReference>
<dbReference type="Proteomes" id="UP000218542">
    <property type="component" value="Unassembled WGS sequence"/>
</dbReference>
<dbReference type="Gene3D" id="3.20.20.80">
    <property type="entry name" value="Glycosidases"/>
    <property type="match status" value="1"/>
</dbReference>